<dbReference type="EMBL" id="WIXE01002630">
    <property type="protein sequence ID" value="KAK5984644.1"/>
    <property type="molecule type" value="Genomic_DNA"/>
</dbReference>
<dbReference type="Proteomes" id="UP001331761">
    <property type="component" value="Unassembled WGS sequence"/>
</dbReference>
<feature type="compositionally biased region" description="Low complexity" evidence="1">
    <location>
        <begin position="92"/>
        <end position="111"/>
    </location>
</feature>
<keyword evidence="4" id="KW-1185">Reference proteome</keyword>
<evidence type="ECO:0000313" key="3">
    <source>
        <dbReference type="EMBL" id="KAK5984644.1"/>
    </source>
</evidence>
<dbReference type="SUPFAM" id="SSF63737">
    <property type="entry name" value="Leukotriene A4 hydrolase N-terminal domain"/>
    <property type="match status" value="1"/>
</dbReference>
<feature type="region of interest" description="Disordered" evidence="1">
    <location>
        <begin position="50"/>
        <end position="111"/>
    </location>
</feature>
<name>A0AAN8IRX0_TRICO</name>
<protein>
    <submittedName>
        <fullName evidence="3">Uncharacterized protein</fullName>
    </submittedName>
</protein>
<feature type="transmembrane region" description="Helical" evidence="2">
    <location>
        <begin position="12"/>
        <end position="36"/>
    </location>
</feature>
<evidence type="ECO:0000256" key="1">
    <source>
        <dbReference type="SAM" id="MobiDB-lite"/>
    </source>
</evidence>
<feature type="non-terminal residue" evidence="3">
    <location>
        <position position="297"/>
    </location>
</feature>
<dbReference type="AlphaFoldDB" id="A0AAN8IRX0"/>
<gene>
    <name evidence="3" type="ORF">GCK32_003789</name>
</gene>
<comment type="caution">
    <text evidence="3">The sequence shown here is derived from an EMBL/GenBank/DDBJ whole genome shotgun (WGS) entry which is preliminary data.</text>
</comment>
<dbReference type="InterPro" id="IPR042097">
    <property type="entry name" value="Aminopeptidase_N-like_N_sf"/>
</dbReference>
<proteinExistence type="predicted"/>
<organism evidence="3 4">
    <name type="scientific">Trichostrongylus colubriformis</name>
    <name type="common">Black scour worm</name>
    <dbReference type="NCBI Taxonomy" id="6319"/>
    <lineage>
        <taxon>Eukaryota</taxon>
        <taxon>Metazoa</taxon>
        <taxon>Ecdysozoa</taxon>
        <taxon>Nematoda</taxon>
        <taxon>Chromadorea</taxon>
        <taxon>Rhabditida</taxon>
        <taxon>Rhabditina</taxon>
        <taxon>Rhabditomorpha</taxon>
        <taxon>Strongyloidea</taxon>
        <taxon>Trichostrongylidae</taxon>
        <taxon>Trichostrongylus</taxon>
    </lineage>
</organism>
<feature type="region of interest" description="Disordered" evidence="1">
    <location>
        <begin position="129"/>
        <end position="161"/>
    </location>
</feature>
<keyword evidence="2" id="KW-0812">Transmembrane</keyword>
<reference evidence="3 4" key="1">
    <citation type="submission" date="2019-10" db="EMBL/GenBank/DDBJ databases">
        <title>Assembly and Annotation for the nematode Trichostrongylus colubriformis.</title>
        <authorList>
            <person name="Martin J."/>
        </authorList>
    </citation>
    <scope>NUCLEOTIDE SEQUENCE [LARGE SCALE GENOMIC DNA]</scope>
    <source>
        <strain evidence="3">G859</strain>
        <tissue evidence="3">Whole worm</tissue>
    </source>
</reference>
<keyword evidence="2" id="KW-1133">Transmembrane helix</keyword>
<dbReference type="Gene3D" id="2.60.40.1730">
    <property type="entry name" value="tricorn interacting facor f3 domain"/>
    <property type="match status" value="1"/>
</dbReference>
<accession>A0AAN8IRX0</accession>
<sequence>MSDNVKKPKSSILLYLLLAVSVLVLLCGATIAFLVFGNRTPVEAISTANATSSSLSLAPNTTQSSSTVSTTRGSTPAPHITRKPRIRPTNPPTFSTRTTTLQTAATTTPTDDLTTTEATVVLPDTFAEPTSTTEATAGTTEATVGTTEATTSTTGTTTGTTTVTTTTQQTFAPTPFIDKNAKVIDKCSLVIAERVTCPKTRDDVVTLSPSALSPLHYSLNLSVETVQPTVITGDVQIFIRVNEQGKQITLDVDSKLRNVEDIRVVNCDTGATLCVAKTVFDQREQKLSIILSDSVEA</sequence>
<evidence type="ECO:0000256" key="2">
    <source>
        <dbReference type="SAM" id="Phobius"/>
    </source>
</evidence>
<evidence type="ECO:0000313" key="4">
    <source>
        <dbReference type="Proteomes" id="UP001331761"/>
    </source>
</evidence>
<keyword evidence="2" id="KW-0472">Membrane</keyword>
<feature type="compositionally biased region" description="Low complexity" evidence="1">
    <location>
        <begin position="50"/>
        <end position="75"/>
    </location>
</feature>